<sequence>MFHNIFATVPERPVHNLYFILDRGSLIYRVVWPKQETFATDDADVHIEKTAIETYEKTKKQVVVIGQDVDLLVLPTALTPDYMDILMLKEGKGVDAQPWVIFDVIGSRTFDFRVRRIRFSQYITDDRGNLQKMSFIALQKFINVTYFYRTLSGRGASRPEGSRFETRILQICLVFEPIVGDESGMED</sequence>
<accession>A0A4Y2LB20</accession>
<keyword evidence="2" id="KW-1185">Reference proteome</keyword>
<proteinExistence type="predicted"/>
<dbReference type="EMBL" id="BGPR01005591">
    <property type="protein sequence ID" value="GBN11599.1"/>
    <property type="molecule type" value="Genomic_DNA"/>
</dbReference>
<dbReference type="OrthoDB" id="6781249at2759"/>
<comment type="caution">
    <text evidence="1">The sequence shown here is derived from an EMBL/GenBank/DDBJ whole genome shotgun (WGS) entry which is preliminary data.</text>
</comment>
<dbReference type="Proteomes" id="UP000499080">
    <property type="component" value="Unassembled WGS sequence"/>
</dbReference>
<organism evidence="1 2">
    <name type="scientific">Araneus ventricosus</name>
    <name type="common">Orbweaver spider</name>
    <name type="synonym">Epeira ventricosa</name>
    <dbReference type="NCBI Taxonomy" id="182803"/>
    <lineage>
        <taxon>Eukaryota</taxon>
        <taxon>Metazoa</taxon>
        <taxon>Ecdysozoa</taxon>
        <taxon>Arthropoda</taxon>
        <taxon>Chelicerata</taxon>
        <taxon>Arachnida</taxon>
        <taxon>Araneae</taxon>
        <taxon>Araneomorphae</taxon>
        <taxon>Entelegynae</taxon>
        <taxon>Araneoidea</taxon>
        <taxon>Araneidae</taxon>
        <taxon>Araneus</taxon>
    </lineage>
</organism>
<protein>
    <submittedName>
        <fullName evidence="1">Uncharacterized protein</fullName>
    </submittedName>
</protein>
<evidence type="ECO:0000313" key="2">
    <source>
        <dbReference type="Proteomes" id="UP000499080"/>
    </source>
</evidence>
<evidence type="ECO:0000313" key="1">
    <source>
        <dbReference type="EMBL" id="GBN11599.1"/>
    </source>
</evidence>
<name>A0A4Y2LB20_ARAVE</name>
<reference evidence="1 2" key="1">
    <citation type="journal article" date="2019" name="Sci. Rep.">
        <title>Orb-weaving spider Araneus ventricosus genome elucidates the spidroin gene catalogue.</title>
        <authorList>
            <person name="Kono N."/>
            <person name="Nakamura H."/>
            <person name="Ohtoshi R."/>
            <person name="Moran D.A.P."/>
            <person name="Shinohara A."/>
            <person name="Yoshida Y."/>
            <person name="Fujiwara M."/>
            <person name="Mori M."/>
            <person name="Tomita M."/>
            <person name="Arakawa K."/>
        </authorList>
    </citation>
    <scope>NUCLEOTIDE SEQUENCE [LARGE SCALE GENOMIC DNA]</scope>
</reference>
<dbReference type="AlphaFoldDB" id="A0A4Y2LB20"/>
<gene>
    <name evidence="1" type="ORF">AVEN_23578_1</name>
</gene>